<evidence type="ECO:0000256" key="7">
    <source>
        <dbReference type="ARBA" id="ARBA00023295"/>
    </source>
</evidence>
<dbReference type="GO" id="GO:0046872">
    <property type="term" value="F:metal ion binding"/>
    <property type="evidence" value="ECO:0007669"/>
    <property type="project" value="UniProtKB-KW"/>
</dbReference>
<dbReference type="GO" id="GO:0051539">
    <property type="term" value="F:4 iron, 4 sulfur cluster binding"/>
    <property type="evidence" value="ECO:0007669"/>
    <property type="project" value="UniProtKB-KW"/>
</dbReference>
<dbReference type="PANTHER" id="PTHR10359:SF18">
    <property type="entry name" value="ENDONUCLEASE III"/>
    <property type="match status" value="1"/>
</dbReference>
<dbReference type="GO" id="GO:0006285">
    <property type="term" value="P:base-excision repair, AP site formation"/>
    <property type="evidence" value="ECO:0007669"/>
    <property type="project" value="TreeGrafter"/>
</dbReference>
<dbReference type="Proteomes" id="UP000660611">
    <property type="component" value="Unassembled WGS sequence"/>
</dbReference>
<dbReference type="Pfam" id="PF00730">
    <property type="entry name" value="HhH-GPD"/>
    <property type="match status" value="1"/>
</dbReference>
<comment type="caution">
    <text evidence="9">The sequence shown here is derived from an EMBL/GenBank/DDBJ whole genome shotgun (WGS) entry which is preliminary data.</text>
</comment>
<dbReference type="InterPro" id="IPR023170">
    <property type="entry name" value="HhH_base_excis_C"/>
</dbReference>
<dbReference type="Gene3D" id="1.10.340.30">
    <property type="entry name" value="Hypothetical protein, domain 2"/>
    <property type="match status" value="1"/>
</dbReference>
<evidence type="ECO:0000256" key="3">
    <source>
        <dbReference type="ARBA" id="ARBA00022763"/>
    </source>
</evidence>
<keyword evidence="10" id="KW-1185">Reference proteome</keyword>
<keyword evidence="5" id="KW-0408">Iron</keyword>
<dbReference type="CDD" id="cd00056">
    <property type="entry name" value="ENDO3c"/>
    <property type="match status" value="1"/>
</dbReference>
<organism evidence="9 10">
    <name type="scientific">Dactylosporangium siamense</name>
    <dbReference type="NCBI Taxonomy" id="685454"/>
    <lineage>
        <taxon>Bacteria</taxon>
        <taxon>Bacillati</taxon>
        <taxon>Actinomycetota</taxon>
        <taxon>Actinomycetes</taxon>
        <taxon>Micromonosporales</taxon>
        <taxon>Micromonosporaceae</taxon>
        <taxon>Dactylosporangium</taxon>
    </lineage>
</organism>
<name>A0A919UDD3_9ACTN</name>
<dbReference type="InterPro" id="IPR011257">
    <property type="entry name" value="DNA_glycosylase"/>
</dbReference>
<evidence type="ECO:0000313" key="9">
    <source>
        <dbReference type="EMBL" id="GIG47771.1"/>
    </source>
</evidence>
<accession>A0A919UDD3</accession>
<keyword evidence="6" id="KW-0411">Iron-sulfur</keyword>
<dbReference type="RefSeq" id="WP_203849494.1">
    <property type="nucleotide sequence ID" value="NZ_BAAAVW010000019.1"/>
</dbReference>
<dbReference type="GO" id="GO:0019104">
    <property type="term" value="F:DNA N-glycosylase activity"/>
    <property type="evidence" value="ECO:0007669"/>
    <property type="project" value="TreeGrafter"/>
</dbReference>
<dbReference type="EMBL" id="BONQ01000087">
    <property type="protein sequence ID" value="GIG47771.1"/>
    <property type="molecule type" value="Genomic_DNA"/>
</dbReference>
<dbReference type="InterPro" id="IPR003265">
    <property type="entry name" value="HhH-GPD_domain"/>
</dbReference>
<evidence type="ECO:0000256" key="6">
    <source>
        <dbReference type="ARBA" id="ARBA00023014"/>
    </source>
</evidence>
<dbReference type="PANTHER" id="PTHR10359">
    <property type="entry name" value="A/G-SPECIFIC ADENINE GLYCOSYLASE/ENDONUCLEASE III"/>
    <property type="match status" value="1"/>
</dbReference>
<evidence type="ECO:0000256" key="4">
    <source>
        <dbReference type="ARBA" id="ARBA00022801"/>
    </source>
</evidence>
<keyword evidence="7" id="KW-0326">Glycosidase</keyword>
<evidence type="ECO:0000256" key="5">
    <source>
        <dbReference type="ARBA" id="ARBA00023004"/>
    </source>
</evidence>
<proteinExistence type="predicted"/>
<keyword evidence="3" id="KW-0227">DNA damage</keyword>
<keyword evidence="2" id="KW-0479">Metal-binding</keyword>
<protein>
    <recommendedName>
        <fullName evidence="8">HhH-GPD domain-containing protein</fullName>
    </recommendedName>
</protein>
<reference evidence="9" key="1">
    <citation type="submission" date="2021-01" db="EMBL/GenBank/DDBJ databases">
        <title>Whole genome shotgun sequence of Dactylosporangium siamense NBRC 106093.</title>
        <authorList>
            <person name="Komaki H."/>
            <person name="Tamura T."/>
        </authorList>
    </citation>
    <scope>NUCLEOTIDE SEQUENCE</scope>
    <source>
        <strain evidence="9">NBRC 106093</strain>
    </source>
</reference>
<evidence type="ECO:0000313" key="10">
    <source>
        <dbReference type="Proteomes" id="UP000660611"/>
    </source>
</evidence>
<evidence type="ECO:0000259" key="8">
    <source>
        <dbReference type="SMART" id="SM00478"/>
    </source>
</evidence>
<dbReference type="SUPFAM" id="SSF48150">
    <property type="entry name" value="DNA-glycosylase"/>
    <property type="match status" value="1"/>
</dbReference>
<feature type="domain" description="HhH-GPD" evidence="8">
    <location>
        <begin position="121"/>
        <end position="282"/>
    </location>
</feature>
<keyword evidence="1" id="KW-0004">4Fe-4S</keyword>
<evidence type="ECO:0000256" key="1">
    <source>
        <dbReference type="ARBA" id="ARBA00022485"/>
    </source>
</evidence>
<sequence length="308" mass="32995">MPTTLSLACENTPDLAATMQLQLPALAWQMIGAGAWQRTFHLHGQGIRVRVESDRGGLRFSFRTGPEEELLRNLLTATFRNGEQVGAMALAGHPALSALRRHHQGMILLAGSPFETLVLAVLAQTRPAAAVRKVFPRLAAECGGLTPQRLLALPLPRLTQLVRPLGAVKAARLHATAAILTRRGTTLFDQLIGGSDSGALNNLLTSLPGVGTHTAAVVMTIVNDAADTVPIDQHLMRVAYRLGLTDYDGGLTNPGCRRVAADLLAYGPDLARVHPLIQQVAYDTCTVSTPDCRRCFLAESCRHAARTA</sequence>
<gene>
    <name evidence="9" type="ORF">Dsi01nite_058120</name>
</gene>
<dbReference type="Gene3D" id="1.10.1670.10">
    <property type="entry name" value="Helix-hairpin-Helix base-excision DNA repair enzymes (C-terminal)"/>
    <property type="match status" value="1"/>
</dbReference>
<dbReference type="AlphaFoldDB" id="A0A919UDD3"/>
<keyword evidence="4" id="KW-0378">Hydrolase</keyword>
<evidence type="ECO:0000256" key="2">
    <source>
        <dbReference type="ARBA" id="ARBA00022723"/>
    </source>
</evidence>
<dbReference type="SMART" id="SM00478">
    <property type="entry name" value="ENDO3c"/>
    <property type="match status" value="1"/>
</dbReference>